<dbReference type="InterPro" id="IPR038607">
    <property type="entry name" value="PhoD-like_sf"/>
</dbReference>
<sequence length="92" mass="9709">PASAPVGVELVASSIASDGDGYHDPVTNATVRAENPHITHIDQRRGYVLCRTNPGMMQAEFHTVPYVSRKNAPSSVSATFTVLAGGHSFTSV</sequence>
<gene>
    <name evidence="1" type="ORF">ACFQ07_06460</name>
</gene>
<organism evidence="1 2">
    <name type="scientific">Actinomadura adrarensis</name>
    <dbReference type="NCBI Taxonomy" id="1819600"/>
    <lineage>
        <taxon>Bacteria</taxon>
        <taxon>Bacillati</taxon>
        <taxon>Actinomycetota</taxon>
        <taxon>Actinomycetes</taxon>
        <taxon>Streptosporangiales</taxon>
        <taxon>Thermomonosporaceae</taxon>
        <taxon>Actinomadura</taxon>
    </lineage>
</organism>
<feature type="non-terminal residue" evidence="1">
    <location>
        <position position="1"/>
    </location>
</feature>
<protein>
    <submittedName>
        <fullName evidence="1">Alkaline phosphatase</fullName>
    </submittedName>
</protein>
<dbReference type="Proteomes" id="UP001597083">
    <property type="component" value="Unassembled WGS sequence"/>
</dbReference>
<comment type="caution">
    <text evidence="1">The sequence shown here is derived from an EMBL/GenBank/DDBJ whole genome shotgun (WGS) entry which is preliminary data.</text>
</comment>
<name>A0ABW3CDW3_9ACTN</name>
<dbReference type="EMBL" id="JBHTIR010000843">
    <property type="protein sequence ID" value="MFD0851854.1"/>
    <property type="molecule type" value="Genomic_DNA"/>
</dbReference>
<reference evidence="2" key="1">
    <citation type="journal article" date="2019" name="Int. J. Syst. Evol. Microbiol.">
        <title>The Global Catalogue of Microorganisms (GCM) 10K type strain sequencing project: providing services to taxonomists for standard genome sequencing and annotation.</title>
        <authorList>
            <consortium name="The Broad Institute Genomics Platform"/>
            <consortium name="The Broad Institute Genome Sequencing Center for Infectious Disease"/>
            <person name="Wu L."/>
            <person name="Ma J."/>
        </authorList>
    </citation>
    <scope>NUCLEOTIDE SEQUENCE [LARGE SCALE GENOMIC DNA]</scope>
    <source>
        <strain evidence="2">JCM 31696</strain>
    </source>
</reference>
<evidence type="ECO:0000313" key="2">
    <source>
        <dbReference type="Proteomes" id="UP001597083"/>
    </source>
</evidence>
<proteinExistence type="predicted"/>
<accession>A0ABW3CDW3</accession>
<evidence type="ECO:0000313" key="1">
    <source>
        <dbReference type="EMBL" id="MFD0851854.1"/>
    </source>
</evidence>
<dbReference type="Gene3D" id="3.60.21.70">
    <property type="entry name" value="PhoD-like phosphatase"/>
    <property type="match status" value="1"/>
</dbReference>
<keyword evidence="2" id="KW-1185">Reference proteome</keyword>